<evidence type="ECO:0000313" key="3">
    <source>
        <dbReference type="Proteomes" id="UP000199153"/>
    </source>
</evidence>
<proteinExistence type="predicted"/>
<feature type="chain" id="PRO_5011653328" evidence="1">
    <location>
        <begin position="20"/>
        <end position="415"/>
    </location>
</feature>
<reference evidence="2 3" key="1">
    <citation type="submission" date="2016-10" db="EMBL/GenBank/DDBJ databases">
        <authorList>
            <person name="de Groot N.N."/>
        </authorList>
    </citation>
    <scope>NUCLEOTIDE SEQUENCE [LARGE SCALE GENOMIC DNA]</scope>
    <source>
        <strain evidence="2 3">DSM 17794</strain>
    </source>
</reference>
<dbReference type="Gene3D" id="2.40.160.60">
    <property type="entry name" value="Outer membrane protein transport protein (OMPP1/FadL/TodX)"/>
    <property type="match status" value="1"/>
</dbReference>
<keyword evidence="1" id="KW-0732">Signal</keyword>
<dbReference type="OrthoDB" id="1491239at2"/>
<dbReference type="STRING" id="287099.SAMN05660413_01851"/>
<keyword evidence="3" id="KW-1185">Reference proteome</keyword>
<dbReference type="RefSeq" id="WP_093408680.1">
    <property type="nucleotide sequence ID" value="NZ_FOVL01000010.1"/>
</dbReference>
<gene>
    <name evidence="2" type="ORF">SAMN05660413_01851</name>
</gene>
<evidence type="ECO:0000313" key="2">
    <source>
        <dbReference type="EMBL" id="SFN61250.1"/>
    </source>
</evidence>
<dbReference type="AlphaFoldDB" id="A0A1I5AFT0"/>
<dbReference type="EMBL" id="FOVL01000010">
    <property type="protein sequence ID" value="SFN61250.1"/>
    <property type="molecule type" value="Genomic_DNA"/>
</dbReference>
<name>A0A1I5AFT0_9FLAO</name>
<feature type="signal peptide" evidence="1">
    <location>
        <begin position="1"/>
        <end position="19"/>
    </location>
</feature>
<protein>
    <submittedName>
        <fullName evidence="2">Long-chain fatty acid transport protein</fullName>
    </submittedName>
</protein>
<dbReference type="Proteomes" id="UP000199153">
    <property type="component" value="Unassembled WGS sequence"/>
</dbReference>
<dbReference type="SUPFAM" id="SSF56935">
    <property type="entry name" value="Porins"/>
    <property type="match status" value="1"/>
</dbReference>
<accession>A0A1I5AFT0</accession>
<sequence length="415" mass="45999">MIKRFIVIVAILTTALAAAQENISSPYSYYGIGLTKFKGTIENRSMGGISVFSDSIHLNLSNPAGYGRLRRTTYSIAGSHEQSSLTSDMGSDKAKITSLDYLALGIPVGKFGFGFGLIPQTSVGYRILDIQEDVASRLQGRGGLNRVYLSGGYEINKNFSIGIDARYNFGNFQNRRTLVRDQIQLGSRDISRSDLKGLSFNFGADFQTMISDRLKLHASATYSPETSLTSENKREVATIAFTQNGEIPVEVRDLEVPDSEYSLAEQITIGAGLGRPNKWFFGGEYIKTGRNAYLDRSNTFNEAAVYNEAAQYKLGGYYIPQYNSLTSYFKRVVIRGGFRYEETGLSLNNEDINEFGITFGLGLPVGPGFSNINLGFEYGQRGTTDSGLVKEDIFKVSVGFSLTEARKWFERRKFD</sequence>
<organism evidence="2 3">
    <name type="scientific">Salegentibacter flavus</name>
    <dbReference type="NCBI Taxonomy" id="287099"/>
    <lineage>
        <taxon>Bacteria</taxon>
        <taxon>Pseudomonadati</taxon>
        <taxon>Bacteroidota</taxon>
        <taxon>Flavobacteriia</taxon>
        <taxon>Flavobacteriales</taxon>
        <taxon>Flavobacteriaceae</taxon>
        <taxon>Salegentibacter</taxon>
    </lineage>
</organism>
<evidence type="ECO:0000256" key="1">
    <source>
        <dbReference type="SAM" id="SignalP"/>
    </source>
</evidence>